<keyword evidence="8" id="KW-0472">Membrane</keyword>
<dbReference type="Proteomes" id="UP000748756">
    <property type="component" value="Unassembled WGS sequence"/>
</dbReference>
<dbReference type="EMBL" id="JAAAUQ010000016">
    <property type="protein sequence ID" value="KAF9156659.1"/>
    <property type="molecule type" value="Genomic_DNA"/>
</dbReference>
<comment type="caution">
    <text evidence="11">The sequence shown here is derived from an EMBL/GenBank/DDBJ whole genome shotgun (WGS) entry which is preliminary data.</text>
</comment>
<dbReference type="Pfam" id="PF02221">
    <property type="entry name" value="E1_DerP2_DerF2"/>
    <property type="match status" value="2"/>
</dbReference>
<evidence type="ECO:0000256" key="9">
    <source>
        <dbReference type="SAM" id="SignalP"/>
    </source>
</evidence>
<evidence type="ECO:0000256" key="8">
    <source>
        <dbReference type="SAM" id="Phobius"/>
    </source>
</evidence>
<evidence type="ECO:0000256" key="1">
    <source>
        <dbReference type="ARBA" id="ARBA00002053"/>
    </source>
</evidence>
<evidence type="ECO:0000259" key="10">
    <source>
        <dbReference type="SMART" id="SM00737"/>
    </source>
</evidence>
<dbReference type="InterPro" id="IPR003172">
    <property type="entry name" value="ML_dom"/>
</dbReference>
<reference evidence="11" key="1">
    <citation type="journal article" date="2020" name="Fungal Divers.">
        <title>Resolving the Mortierellaceae phylogeny through synthesis of multi-gene phylogenetics and phylogenomics.</title>
        <authorList>
            <person name="Vandepol N."/>
            <person name="Liber J."/>
            <person name="Desiro A."/>
            <person name="Na H."/>
            <person name="Kennedy M."/>
            <person name="Barry K."/>
            <person name="Grigoriev I.V."/>
            <person name="Miller A.N."/>
            <person name="O'Donnell K."/>
            <person name="Stajich J.E."/>
            <person name="Bonito G."/>
        </authorList>
    </citation>
    <scope>NUCLEOTIDE SEQUENCE</scope>
    <source>
        <strain evidence="11">NRRL 6426</strain>
    </source>
</reference>
<dbReference type="InterPro" id="IPR014756">
    <property type="entry name" value="Ig_E-set"/>
</dbReference>
<feature type="domain" description="MD-2-related lipid-recognition" evidence="10">
    <location>
        <begin position="187"/>
        <end position="308"/>
    </location>
</feature>
<dbReference type="OrthoDB" id="2333638at2759"/>
<accession>A0A9P5S983</accession>
<feature type="chain" id="PRO_5040361555" description="Phosphatidylglycerol/phosphatidylinositol transfer protein" evidence="9">
    <location>
        <begin position="25"/>
        <end position="324"/>
    </location>
</feature>
<dbReference type="GO" id="GO:0015918">
    <property type="term" value="P:sterol transport"/>
    <property type="evidence" value="ECO:0007669"/>
    <property type="project" value="InterPro"/>
</dbReference>
<evidence type="ECO:0000313" key="12">
    <source>
        <dbReference type="Proteomes" id="UP000748756"/>
    </source>
</evidence>
<protein>
    <recommendedName>
        <fullName evidence="4">Phosphatidylglycerol/phosphatidylinositol transfer protein</fullName>
    </recommendedName>
</protein>
<evidence type="ECO:0000256" key="2">
    <source>
        <dbReference type="ARBA" id="ARBA00006370"/>
    </source>
</evidence>
<keyword evidence="6 9" id="KW-0732">Signal</keyword>
<dbReference type="PANTHER" id="PTHR11306:SF0">
    <property type="entry name" value="PHOSPHATIDYLGLYCEROL_PHOSPHATIDYLINOSITOL TRANSFER PROTEIN"/>
    <property type="match status" value="1"/>
</dbReference>
<evidence type="ECO:0000256" key="7">
    <source>
        <dbReference type="ARBA" id="ARBA00023055"/>
    </source>
</evidence>
<evidence type="ECO:0000313" key="11">
    <source>
        <dbReference type="EMBL" id="KAF9156659.1"/>
    </source>
</evidence>
<proteinExistence type="inferred from homology"/>
<organism evidence="11 12">
    <name type="scientific">Linnemannia schmuckeri</name>
    <dbReference type="NCBI Taxonomy" id="64567"/>
    <lineage>
        <taxon>Eukaryota</taxon>
        <taxon>Fungi</taxon>
        <taxon>Fungi incertae sedis</taxon>
        <taxon>Mucoromycota</taxon>
        <taxon>Mortierellomycotina</taxon>
        <taxon>Mortierellomycetes</taxon>
        <taxon>Mortierellales</taxon>
        <taxon>Mortierellaceae</taxon>
        <taxon>Linnemannia</taxon>
    </lineage>
</organism>
<comment type="subunit">
    <text evidence="3">Monomer.</text>
</comment>
<keyword evidence="7" id="KW-0445">Lipid transport</keyword>
<feature type="signal peptide" evidence="9">
    <location>
        <begin position="1"/>
        <end position="24"/>
    </location>
</feature>
<feature type="domain" description="MD-2-related lipid-recognition" evidence="10">
    <location>
        <begin position="24"/>
        <end position="145"/>
    </location>
</feature>
<feature type="transmembrane region" description="Helical" evidence="8">
    <location>
        <begin position="161"/>
        <end position="181"/>
    </location>
</feature>
<evidence type="ECO:0000256" key="3">
    <source>
        <dbReference type="ARBA" id="ARBA00011245"/>
    </source>
</evidence>
<keyword evidence="8" id="KW-1133">Transmembrane helix</keyword>
<name>A0A9P5S983_9FUNG</name>
<keyword evidence="12" id="KW-1185">Reference proteome</keyword>
<evidence type="ECO:0000256" key="4">
    <source>
        <dbReference type="ARBA" id="ARBA00016056"/>
    </source>
</evidence>
<sequence length="324" mass="34859">MKASTSFVSAFVLFGITEILKVSAANCASGPTDMTVTSFGYTPNPLMQNQQACHNAVGTLSVPVVGGAKLALVGRYLGRVVYTDNHDYCTLLALDGLPCPVPTTATSLHSCYLIKPSVPLNITFNMQWIATNANGNMIYCQSFDVKAHTYPFSTTPIHKKYGVMKLLLIFFSILAWFALLIQGQVVFTNCAVGATDMTVTSFSISPYPMCVGKTLCLTASGTLNTNISSGGTLTGLGKYLGRVIYSATFDFCVLSSSNGQECEVMTPNTTTQLTICFALKPDFPIPVIIRFEATNGNGHVIFCQTVSMFGEGEWLGVSQETKKK</sequence>
<dbReference type="SMART" id="SM00737">
    <property type="entry name" value="ML"/>
    <property type="match status" value="2"/>
</dbReference>
<keyword evidence="5" id="KW-0813">Transport</keyword>
<dbReference type="GO" id="GO:0032934">
    <property type="term" value="F:sterol binding"/>
    <property type="evidence" value="ECO:0007669"/>
    <property type="project" value="InterPro"/>
</dbReference>
<comment type="function">
    <text evidence="1">Catalyzes the intermembrane transfer of phosphatidylglycerol and phosphatidylinositol.</text>
</comment>
<dbReference type="InterPro" id="IPR039670">
    <property type="entry name" value="NPC2-like"/>
</dbReference>
<dbReference type="SUPFAM" id="SSF81296">
    <property type="entry name" value="E set domains"/>
    <property type="match status" value="1"/>
</dbReference>
<gene>
    <name evidence="11" type="ORF">BG015_002863</name>
</gene>
<evidence type="ECO:0000256" key="5">
    <source>
        <dbReference type="ARBA" id="ARBA00022448"/>
    </source>
</evidence>
<dbReference type="PANTHER" id="PTHR11306">
    <property type="entry name" value="NIEMANN PICK TYPE C2 PROTEIN NPC2-RELATED"/>
    <property type="match status" value="1"/>
</dbReference>
<comment type="similarity">
    <text evidence="2">Belongs to the NPC2 family.</text>
</comment>
<evidence type="ECO:0000256" key="6">
    <source>
        <dbReference type="ARBA" id="ARBA00022729"/>
    </source>
</evidence>
<keyword evidence="8" id="KW-0812">Transmembrane</keyword>
<dbReference type="AlphaFoldDB" id="A0A9P5S983"/>